<keyword evidence="4 8" id="KW-0547">Nucleotide-binding</keyword>
<feature type="site" description="Increases nucleophilicity of active site Cys" evidence="8">
    <location>
        <position position="436"/>
    </location>
</feature>
<dbReference type="HAMAP" id="MF_00027">
    <property type="entry name" value="CobB_CbiA"/>
    <property type="match status" value="1"/>
</dbReference>
<keyword evidence="2 8" id="KW-0169">Cobalamin biosynthesis</keyword>
<dbReference type="CDD" id="cd03130">
    <property type="entry name" value="GATase1_CobB"/>
    <property type="match status" value="1"/>
</dbReference>
<dbReference type="InterPro" id="IPR027417">
    <property type="entry name" value="P-loop_NTPase"/>
</dbReference>
<comment type="caution">
    <text evidence="11">The sequence shown here is derived from an EMBL/GenBank/DDBJ whole genome shotgun (WGS) entry which is preliminary data.</text>
</comment>
<evidence type="ECO:0000256" key="6">
    <source>
        <dbReference type="ARBA" id="ARBA00022842"/>
    </source>
</evidence>
<dbReference type="NCBIfam" id="NF002204">
    <property type="entry name" value="PRK01077.1"/>
    <property type="match status" value="1"/>
</dbReference>
<dbReference type="UniPathway" id="UPA00148">
    <property type="reaction ID" value="UER00231"/>
</dbReference>
<dbReference type="Gene3D" id="3.40.50.300">
    <property type="entry name" value="P-loop containing nucleotide triphosphate hydrolases"/>
    <property type="match status" value="2"/>
</dbReference>
<comment type="similarity">
    <text evidence="8">Belongs to the CobB/CbiA family.</text>
</comment>
<evidence type="ECO:0000259" key="9">
    <source>
        <dbReference type="Pfam" id="PF01656"/>
    </source>
</evidence>
<keyword evidence="3 8" id="KW-0436">Ligase</keyword>
<dbReference type="EMBL" id="BLVP01000005">
    <property type="protein sequence ID" value="GFM36297.1"/>
    <property type="molecule type" value="Genomic_DNA"/>
</dbReference>
<keyword evidence="6 8" id="KW-0460">Magnesium</keyword>
<comment type="domain">
    <text evidence="8">Comprises of two domains. The C-terminal domain contains the binding site for glutamine and catalyzes the hydrolysis of this substrate to glutamate and ammonia. The N-terminal domain is anticipated to bind ATP and cobyrinate and catalyzes the ultimate synthesis of the diamide product. The ammonia produced via the glutaminase domain is probably translocated to the adjacent domain via a molecular tunnel, where it reacts with an activated intermediate.</text>
</comment>
<dbReference type="Pfam" id="PF01656">
    <property type="entry name" value="CbiA"/>
    <property type="match status" value="1"/>
</dbReference>
<protein>
    <recommendedName>
        <fullName evidence="8">Cobyrinate a,c-diamide synthase</fullName>
        <ecNumber evidence="8">6.3.5.11</ecNumber>
    </recommendedName>
    <alternativeName>
        <fullName evidence="8">Cobyrinic acid a,c-diamide synthetase</fullName>
    </alternativeName>
</protein>
<dbReference type="PANTHER" id="PTHR43873">
    <property type="entry name" value="COBYRINATE A,C-DIAMIDE SYNTHASE"/>
    <property type="match status" value="1"/>
</dbReference>
<dbReference type="PANTHER" id="PTHR43873:SF1">
    <property type="entry name" value="COBYRINATE A,C-DIAMIDE SYNTHASE"/>
    <property type="match status" value="1"/>
</dbReference>
<evidence type="ECO:0000259" key="10">
    <source>
        <dbReference type="Pfam" id="PF07685"/>
    </source>
</evidence>
<evidence type="ECO:0000256" key="3">
    <source>
        <dbReference type="ARBA" id="ARBA00022598"/>
    </source>
</evidence>
<dbReference type="PROSITE" id="PS51274">
    <property type="entry name" value="GATASE_COBBQ"/>
    <property type="match status" value="1"/>
</dbReference>
<comment type="function">
    <text evidence="8">Catalyzes the ATP-dependent amidation of the two carboxylate groups at positions a and c of cobyrinate, using either L-glutamine or ammonia as the nitrogen source.</text>
</comment>
<accession>A0A7J0BRF2</accession>
<dbReference type="InterPro" id="IPR011698">
    <property type="entry name" value="GATase_3"/>
</dbReference>
<keyword evidence="7 8" id="KW-0315">Glutamine amidotransferase</keyword>
<evidence type="ECO:0000256" key="7">
    <source>
        <dbReference type="ARBA" id="ARBA00022962"/>
    </source>
</evidence>
<reference evidence="11 12" key="1">
    <citation type="submission" date="2020-05" db="EMBL/GenBank/DDBJ databases">
        <title>Draft genome sequence of Desulfovibrio psychrotolerans JS1T.</title>
        <authorList>
            <person name="Ueno A."/>
            <person name="Tamazawa S."/>
            <person name="Tamamura S."/>
            <person name="Murakami T."/>
            <person name="Kiyama T."/>
            <person name="Inomata H."/>
            <person name="Amano Y."/>
            <person name="Miyakawa K."/>
            <person name="Tamaki H."/>
            <person name="Naganuma T."/>
            <person name="Kaneko K."/>
        </authorList>
    </citation>
    <scope>NUCLEOTIDE SEQUENCE [LARGE SCALE GENOMIC DNA]</scope>
    <source>
        <strain evidence="11 12">JS1</strain>
    </source>
</reference>
<evidence type="ECO:0000256" key="2">
    <source>
        <dbReference type="ARBA" id="ARBA00022573"/>
    </source>
</evidence>
<comment type="cofactor">
    <cofactor evidence="1 8">
        <name>Mg(2+)</name>
        <dbReference type="ChEBI" id="CHEBI:18420"/>
    </cofactor>
</comment>
<dbReference type="InterPro" id="IPR002586">
    <property type="entry name" value="CobQ/CobB/MinD/ParA_Nub-bd_dom"/>
</dbReference>
<dbReference type="GO" id="GO:0042242">
    <property type="term" value="F:cobyrinic acid a,c-diamide synthase activity"/>
    <property type="evidence" value="ECO:0007669"/>
    <property type="project" value="UniProtKB-UniRule"/>
</dbReference>
<comment type="miscellaneous">
    <text evidence="8">The a and c carboxylates of cobyrinate are activated for nucleophilic attack via formation of a phosphorylated intermediate by ATP. CbiA catalyzes first the amidation of the c-carboxylate, and then that of the a-carboxylate.</text>
</comment>
<keyword evidence="12" id="KW-1185">Reference proteome</keyword>
<evidence type="ECO:0000313" key="12">
    <source>
        <dbReference type="Proteomes" id="UP000503820"/>
    </source>
</evidence>
<dbReference type="CDD" id="cd05388">
    <property type="entry name" value="CobB_N"/>
    <property type="match status" value="1"/>
</dbReference>
<evidence type="ECO:0000256" key="4">
    <source>
        <dbReference type="ARBA" id="ARBA00022741"/>
    </source>
</evidence>
<dbReference type="Pfam" id="PF07685">
    <property type="entry name" value="GATase_3"/>
    <property type="match status" value="1"/>
</dbReference>
<comment type="pathway">
    <text evidence="8">Cofactor biosynthesis; adenosylcobalamin biosynthesis; cob(II)yrinate a,c-diamide from sirohydrochlorin (anaerobic route): step 10/10.</text>
</comment>
<evidence type="ECO:0000256" key="1">
    <source>
        <dbReference type="ARBA" id="ARBA00001946"/>
    </source>
</evidence>
<gene>
    <name evidence="8 11" type="primary">cbiA</name>
    <name evidence="11" type="ORF">DSM19430T_09810</name>
</gene>
<dbReference type="NCBIfam" id="TIGR00379">
    <property type="entry name" value="cobB"/>
    <property type="match status" value="1"/>
</dbReference>
<proteinExistence type="inferred from homology"/>
<feature type="domain" description="CobB/CobQ-like glutamine amidotransferase" evidence="10">
    <location>
        <begin position="250"/>
        <end position="442"/>
    </location>
</feature>
<dbReference type="RefSeq" id="WP_174408984.1">
    <property type="nucleotide sequence ID" value="NZ_BLVP01000005.1"/>
</dbReference>
<dbReference type="AlphaFoldDB" id="A0A7J0BRF2"/>
<name>A0A7J0BRF2_9BACT</name>
<feature type="active site" description="Nucleophile" evidence="8">
    <location>
        <position position="332"/>
    </location>
</feature>
<dbReference type="GO" id="GO:0009236">
    <property type="term" value="P:cobalamin biosynthetic process"/>
    <property type="evidence" value="ECO:0007669"/>
    <property type="project" value="UniProtKB-UniRule"/>
</dbReference>
<dbReference type="EC" id="6.3.5.11" evidence="8"/>
<dbReference type="GO" id="GO:0005524">
    <property type="term" value="F:ATP binding"/>
    <property type="evidence" value="ECO:0007669"/>
    <property type="project" value="UniProtKB-UniRule"/>
</dbReference>
<evidence type="ECO:0000256" key="5">
    <source>
        <dbReference type="ARBA" id="ARBA00022840"/>
    </source>
</evidence>
<dbReference type="InterPro" id="IPR029062">
    <property type="entry name" value="Class_I_gatase-like"/>
</dbReference>
<dbReference type="Gene3D" id="3.40.50.880">
    <property type="match status" value="1"/>
</dbReference>
<dbReference type="Proteomes" id="UP000503820">
    <property type="component" value="Unassembled WGS sequence"/>
</dbReference>
<organism evidence="11 12">
    <name type="scientific">Desulfovibrio psychrotolerans</name>
    <dbReference type="NCBI Taxonomy" id="415242"/>
    <lineage>
        <taxon>Bacteria</taxon>
        <taxon>Pseudomonadati</taxon>
        <taxon>Thermodesulfobacteriota</taxon>
        <taxon>Desulfovibrionia</taxon>
        <taxon>Desulfovibrionales</taxon>
        <taxon>Desulfovibrionaceae</taxon>
        <taxon>Desulfovibrio</taxon>
    </lineage>
</organism>
<dbReference type="InterPro" id="IPR004484">
    <property type="entry name" value="CbiA/CobB_synth"/>
</dbReference>
<dbReference type="SUPFAM" id="SSF52317">
    <property type="entry name" value="Class I glutamine amidotransferase-like"/>
    <property type="match status" value="1"/>
</dbReference>
<feature type="domain" description="CobQ/CobB/MinD/ParA nucleotide binding" evidence="9">
    <location>
        <begin position="5"/>
        <end position="194"/>
    </location>
</feature>
<keyword evidence="5 8" id="KW-0067">ATP-binding</keyword>
<comment type="catalytic activity">
    <reaction evidence="8">
        <text>cob(II)yrinate + 2 L-glutamine + 2 ATP + 2 H2O = cob(II)yrinate a,c diamide + 2 L-glutamate + 2 ADP + 2 phosphate + 2 H(+)</text>
        <dbReference type="Rhea" id="RHEA:26289"/>
        <dbReference type="ChEBI" id="CHEBI:15377"/>
        <dbReference type="ChEBI" id="CHEBI:15378"/>
        <dbReference type="ChEBI" id="CHEBI:29985"/>
        <dbReference type="ChEBI" id="CHEBI:30616"/>
        <dbReference type="ChEBI" id="CHEBI:43474"/>
        <dbReference type="ChEBI" id="CHEBI:58359"/>
        <dbReference type="ChEBI" id="CHEBI:58537"/>
        <dbReference type="ChEBI" id="CHEBI:58894"/>
        <dbReference type="ChEBI" id="CHEBI:456216"/>
        <dbReference type="EC" id="6.3.5.11"/>
    </reaction>
</comment>
<evidence type="ECO:0000256" key="8">
    <source>
        <dbReference type="HAMAP-Rule" id="MF_00027"/>
    </source>
</evidence>
<dbReference type="SUPFAM" id="SSF52540">
    <property type="entry name" value="P-loop containing nucleoside triphosphate hydrolases"/>
    <property type="match status" value="1"/>
</dbReference>
<sequence length="474" mass="51376">MTKVLVVAGTHSGCGKTLFSLALMAALVRRGYSVQAFKAGPDFIDPGFHALATGRASHALDGWMTDSAAVRDIFMRYTVHAQNRPDVAIVEGVMGLFDGASGSGEDGSTAQIAKWLNAPVLLVVDARSMARSAAAVVRGFAGFDPDVRIAAAVFNRVGSDNHAALLREAMETHCPDVALAGCLGRDEALVVPSRHLGLVTALEHPLTTKRLDAMAGWLERGVDVPALLDMLPEVHPGLPPLREVVPVRARIGVARDAAFCFYYEENLRLLQEAGAELCFFSPLADTELPDVDGLYFGGGYPEVHAGGLTANYGMRQAVRAFSESGRPVYAECGGFMYLMRDLQTPDGDILPMCGCFAARCRMDAQRRALGYREVTTMAPSLLGGAWTVARGHEFHYSYIAEKDPEALAIYKVRDRKDWREESEGFLRNNTLGSYIHLHFGSNPEVAPAFVDACVRLRRRDAGCADVQARLVASR</sequence>
<evidence type="ECO:0000313" key="11">
    <source>
        <dbReference type="EMBL" id="GFM36297.1"/>
    </source>
</evidence>